<sequence length="609" mass="62475">MVSDVKKYALKAGFATALASALALTPATAALMGGSGEWVVITVTVVCSMGPTLGGVVARSVNRGVGTLVAVLLAVPISLLGSRASALASQLIALVIVPSILLVTASTYWAMFRLRAAKSEWEYSAVLFNLSFCMLLHANHRDGVAASLYRAGTIVLGGLLALLAAGVWPYLASDRLDAEAAAALAEAARLVRLSAAKFTAAHGDGGAGGLFGELTERAPAAAPASDVDASSAVVRSRQQLTALCANMRHSMAFARWEPRRAGLLRSPPRQCEAQIASAPVGADDAVASEPARCHGGRLVVRARRRRLACALRSVGDGLARCLAGGSPGPILESYARFETALADFATAAASLDALGVSATQPAPLSPTASQPSSPRARGDDGPAPRASPSGVDETRAAGGSAHAARPVVPLGAPIRELARALERALVEASAAVGAVPGLIHHERARVLGAHAPRVCEGEAHAHVERACVSLNAELERFAARLRGGSAREVLDRARALAFAQELAALASLHYTRLAAAADDVVDLCMGGREWREHSQRPRATPQPDSLSGRLGLARGRAGGWRGVRDGASSSTAAPDHPAAALVGVHAGNHAAEPIAVEVPPGSEAKAARV</sequence>
<comment type="caution">
    <text evidence="11">The sequence shown here is derived from an EMBL/GenBank/DDBJ whole genome shotgun (WGS) entry which is preliminary data.</text>
</comment>
<keyword evidence="8" id="KW-0407">Ion channel</keyword>
<reference evidence="11" key="1">
    <citation type="submission" date="2021-05" db="EMBL/GenBank/DDBJ databases">
        <title>The genome of the haptophyte Pavlova lutheri (Diacronema luteri, Pavlovales) - a model for lipid biosynthesis in eukaryotic algae.</title>
        <authorList>
            <person name="Hulatt C.J."/>
            <person name="Posewitz M.C."/>
        </authorList>
    </citation>
    <scope>NUCLEOTIDE SEQUENCE</scope>
    <source>
        <strain evidence="11">NIVA-4/92</strain>
    </source>
</reference>
<evidence type="ECO:0000256" key="10">
    <source>
        <dbReference type="SAM" id="Phobius"/>
    </source>
</evidence>
<dbReference type="Proteomes" id="UP000751190">
    <property type="component" value="Unassembled WGS sequence"/>
</dbReference>
<evidence type="ECO:0008006" key="13">
    <source>
        <dbReference type="Google" id="ProtNLM"/>
    </source>
</evidence>
<feature type="transmembrane region" description="Helical" evidence="10">
    <location>
        <begin position="151"/>
        <end position="171"/>
    </location>
</feature>
<dbReference type="EMBL" id="JAGTXO010000006">
    <property type="protein sequence ID" value="KAG8467381.1"/>
    <property type="molecule type" value="Genomic_DNA"/>
</dbReference>
<keyword evidence="12" id="KW-1185">Reference proteome</keyword>
<dbReference type="InterPro" id="IPR020966">
    <property type="entry name" value="ALMT"/>
</dbReference>
<evidence type="ECO:0000313" key="11">
    <source>
        <dbReference type="EMBL" id="KAG8467381.1"/>
    </source>
</evidence>
<feature type="transmembrane region" description="Helical" evidence="10">
    <location>
        <begin position="87"/>
        <end position="109"/>
    </location>
</feature>
<dbReference type="GO" id="GO:0016020">
    <property type="term" value="C:membrane"/>
    <property type="evidence" value="ECO:0007669"/>
    <property type="project" value="UniProtKB-SubCell"/>
</dbReference>
<feature type="region of interest" description="Disordered" evidence="9">
    <location>
        <begin position="359"/>
        <end position="402"/>
    </location>
</feature>
<dbReference type="GO" id="GO:0034220">
    <property type="term" value="P:monoatomic ion transmembrane transport"/>
    <property type="evidence" value="ECO:0007669"/>
    <property type="project" value="UniProtKB-KW"/>
</dbReference>
<keyword evidence="6" id="KW-0406">Ion transport</keyword>
<dbReference type="AlphaFoldDB" id="A0A8J5XEN0"/>
<accession>A0A8J5XEN0</accession>
<protein>
    <recommendedName>
        <fullName evidence="13">DUF2421 domain-containing protein</fullName>
    </recommendedName>
</protein>
<keyword evidence="5 10" id="KW-1133">Transmembrane helix</keyword>
<comment type="similarity">
    <text evidence="2">Belongs to the aromatic acid exporter (TC 2.A.85) family.</text>
</comment>
<organism evidence="11 12">
    <name type="scientific">Diacronema lutheri</name>
    <name type="common">Unicellular marine alga</name>
    <name type="synonym">Monochrysis lutheri</name>
    <dbReference type="NCBI Taxonomy" id="2081491"/>
    <lineage>
        <taxon>Eukaryota</taxon>
        <taxon>Haptista</taxon>
        <taxon>Haptophyta</taxon>
        <taxon>Pavlovophyceae</taxon>
        <taxon>Pavlovales</taxon>
        <taxon>Pavlovaceae</taxon>
        <taxon>Diacronema</taxon>
    </lineage>
</organism>
<dbReference type="Pfam" id="PF11744">
    <property type="entry name" value="ALMT"/>
    <property type="match status" value="1"/>
</dbReference>
<feature type="transmembrane region" description="Helical" evidence="10">
    <location>
        <begin position="39"/>
        <end position="58"/>
    </location>
</feature>
<keyword evidence="7 10" id="KW-0472">Membrane</keyword>
<evidence type="ECO:0000256" key="8">
    <source>
        <dbReference type="ARBA" id="ARBA00023303"/>
    </source>
</evidence>
<proteinExistence type="inferred from homology"/>
<evidence type="ECO:0000313" key="12">
    <source>
        <dbReference type="Proteomes" id="UP000751190"/>
    </source>
</evidence>
<evidence type="ECO:0000256" key="9">
    <source>
        <dbReference type="SAM" id="MobiDB-lite"/>
    </source>
</evidence>
<evidence type="ECO:0000256" key="1">
    <source>
        <dbReference type="ARBA" id="ARBA00004141"/>
    </source>
</evidence>
<keyword evidence="3" id="KW-0813">Transport</keyword>
<keyword evidence="4 10" id="KW-0812">Transmembrane</keyword>
<feature type="compositionally biased region" description="Polar residues" evidence="9">
    <location>
        <begin position="359"/>
        <end position="373"/>
    </location>
</feature>
<dbReference type="GO" id="GO:0015743">
    <property type="term" value="P:malate transport"/>
    <property type="evidence" value="ECO:0007669"/>
    <property type="project" value="InterPro"/>
</dbReference>
<dbReference type="PANTHER" id="PTHR31086">
    <property type="entry name" value="ALUMINUM-ACTIVATED MALATE TRANSPORTER 10"/>
    <property type="match status" value="1"/>
</dbReference>
<evidence type="ECO:0000256" key="5">
    <source>
        <dbReference type="ARBA" id="ARBA00022989"/>
    </source>
</evidence>
<evidence type="ECO:0000256" key="2">
    <source>
        <dbReference type="ARBA" id="ARBA00007079"/>
    </source>
</evidence>
<gene>
    <name evidence="11" type="ORF">KFE25_000697</name>
</gene>
<evidence type="ECO:0000256" key="3">
    <source>
        <dbReference type="ARBA" id="ARBA00022448"/>
    </source>
</evidence>
<evidence type="ECO:0000256" key="4">
    <source>
        <dbReference type="ARBA" id="ARBA00022692"/>
    </source>
</evidence>
<feature type="region of interest" description="Disordered" evidence="9">
    <location>
        <begin position="531"/>
        <end position="551"/>
    </location>
</feature>
<name>A0A8J5XEN0_DIALT</name>
<evidence type="ECO:0000256" key="7">
    <source>
        <dbReference type="ARBA" id="ARBA00023136"/>
    </source>
</evidence>
<evidence type="ECO:0000256" key="6">
    <source>
        <dbReference type="ARBA" id="ARBA00023065"/>
    </source>
</evidence>
<comment type="subcellular location">
    <subcellularLocation>
        <location evidence="1">Membrane</location>
        <topology evidence="1">Multi-pass membrane protein</topology>
    </subcellularLocation>
</comment>
<feature type="transmembrane region" description="Helical" evidence="10">
    <location>
        <begin position="65"/>
        <end position="81"/>
    </location>
</feature>